<dbReference type="InterPro" id="IPR012912">
    <property type="entry name" value="Plasmid_pRiA4b_Orf3-like"/>
</dbReference>
<accession>A0A6V7RBN8</accession>
<dbReference type="Proteomes" id="UP000589351">
    <property type="component" value="Unassembled WGS sequence"/>
</dbReference>
<evidence type="ECO:0000259" key="1">
    <source>
        <dbReference type="Pfam" id="PF07929"/>
    </source>
</evidence>
<dbReference type="InterPro" id="IPR024047">
    <property type="entry name" value="MM3350-like_sf"/>
</dbReference>
<sequence>MDIQEFYQNYLGEQDLIRASLFNSENFTNLDDLINYKINELNDMNSIQEVFEHFSMAEAKLLKRLASEDTHDNVHHVAYNLSKYATLIDYQYILEDKAGDGVIHSEIINSLNHGMKQSGIFPIEEMYIDDSERISARDYNRFMPIFQGPMYWLYNNLTFFELRRLMSKLNIKSLGQYKEDYLTEVVNHLRLKEYLVHAVSQLDNEAVNEIQDKLRNDDYIYDNIPRWRTALETGLLVKVHKDYLIMHKDILAGLKEIDFDNINYSKVEKDDANFNAYQVGLKLSTYEDIYRQIILPSRFNLLEVEIIICQTFGWTNEDSGYFLIDGKEVTPTNMSKSAIMADVFLESGLEYQYESNDDYIIKLQVEDVLSIDKPIPSVEDYQGPSPIEGVGGVENLKKVLKILEDKHHPDFDNTYYRARQKNYRERYPVSAVNKQLSRLFNRGNPMT</sequence>
<dbReference type="RefSeq" id="WP_185125181.1">
    <property type="nucleotide sequence ID" value="NZ_CAJEWD010000004.1"/>
</dbReference>
<dbReference type="SUPFAM" id="SSF159941">
    <property type="entry name" value="MM3350-like"/>
    <property type="match status" value="1"/>
</dbReference>
<dbReference type="EMBL" id="CAJEWD010000004">
    <property type="protein sequence ID" value="CAD2074182.1"/>
    <property type="molecule type" value="Genomic_DNA"/>
</dbReference>
<keyword evidence="3" id="KW-1185">Reference proteome</keyword>
<dbReference type="Pfam" id="PF07929">
    <property type="entry name" value="PRiA4_ORF3"/>
    <property type="match status" value="1"/>
</dbReference>
<gene>
    <name evidence="2" type="ORF">JEODO184_00645</name>
</gene>
<organism evidence="2 3">
    <name type="scientific">Jeotgalicoccus meleagridis</name>
    <dbReference type="NCBI Taxonomy" id="2759181"/>
    <lineage>
        <taxon>Bacteria</taxon>
        <taxon>Bacillati</taxon>
        <taxon>Bacillota</taxon>
        <taxon>Bacilli</taxon>
        <taxon>Bacillales</taxon>
        <taxon>Staphylococcaceae</taxon>
        <taxon>Jeotgalicoccus</taxon>
    </lineage>
</organism>
<comment type="caution">
    <text evidence="2">The sequence shown here is derived from an EMBL/GenBank/DDBJ whole genome shotgun (WGS) entry which is preliminary data.</text>
</comment>
<proteinExistence type="predicted"/>
<evidence type="ECO:0000313" key="3">
    <source>
        <dbReference type="Proteomes" id="UP000589351"/>
    </source>
</evidence>
<evidence type="ECO:0000313" key="2">
    <source>
        <dbReference type="EMBL" id="CAD2074182.1"/>
    </source>
</evidence>
<protein>
    <submittedName>
        <fullName evidence="2">Plasmid pRiA4b ORF-3-like protein</fullName>
    </submittedName>
</protein>
<dbReference type="AlphaFoldDB" id="A0A6V7RBN8"/>
<feature type="domain" description="Plasmid pRiA4b Orf3-like" evidence="1">
    <location>
        <begin position="277"/>
        <end position="416"/>
    </location>
</feature>
<reference evidence="2 3" key="1">
    <citation type="submission" date="2020-07" db="EMBL/GenBank/DDBJ databases">
        <authorList>
            <person name="Criscuolo A."/>
        </authorList>
    </citation>
    <scope>NUCLEOTIDE SEQUENCE [LARGE SCALE GENOMIC DNA]</scope>
    <source>
        <strain evidence="2">CIP111649</strain>
    </source>
</reference>
<name>A0A6V7RBN8_9STAP</name>
<dbReference type="Gene3D" id="3.10.290.30">
    <property type="entry name" value="MM3350-like"/>
    <property type="match status" value="1"/>
</dbReference>